<name>A0A835UGQ2_VANPL</name>
<evidence type="ECO:0000256" key="1">
    <source>
        <dbReference type="SAM" id="MobiDB-lite"/>
    </source>
</evidence>
<feature type="region of interest" description="Disordered" evidence="1">
    <location>
        <begin position="1"/>
        <end position="43"/>
    </location>
</feature>
<keyword evidence="2" id="KW-0472">Membrane</keyword>
<gene>
    <name evidence="3" type="ORF">HPP92_020935</name>
</gene>
<accession>A0A835UGQ2</accession>
<feature type="transmembrane region" description="Helical" evidence="2">
    <location>
        <begin position="114"/>
        <end position="137"/>
    </location>
</feature>
<dbReference type="AlphaFoldDB" id="A0A835UGQ2"/>
<comment type="caution">
    <text evidence="3">The sequence shown here is derived from an EMBL/GenBank/DDBJ whole genome shotgun (WGS) entry which is preliminary data.</text>
</comment>
<keyword evidence="2" id="KW-1133">Transmembrane helix</keyword>
<proteinExistence type="predicted"/>
<feature type="compositionally biased region" description="Polar residues" evidence="1">
    <location>
        <begin position="1"/>
        <end position="25"/>
    </location>
</feature>
<reference evidence="3 4" key="1">
    <citation type="journal article" date="2020" name="Nat. Food">
        <title>A phased Vanilla planifolia genome enables genetic improvement of flavour and production.</title>
        <authorList>
            <person name="Hasing T."/>
            <person name="Tang H."/>
            <person name="Brym M."/>
            <person name="Khazi F."/>
            <person name="Huang T."/>
            <person name="Chambers A.H."/>
        </authorList>
    </citation>
    <scope>NUCLEOTIDE SEQUENCE [LARGE SCALE GENOMIC DNA]</scope>
    <source>
        <tissue evidence="3">Leaf</tissue>
    </source>
</reference>
<evidence type="ECO:0000256" key="2">
    <source>
        <dbReference type="SAM" id="Phobius"/>
    </source>
</evidence>
<dbReference type="EMBL" id="JADCNM010000011">
    <property type="protein sequence ID" value="KAG0462459.1"/>
    <property type="molecule type" value="Genomic_DNA"/>
</dbReference>
<dbReference type="Proteomes" id="UP000639772">
    <property type="component" value="Chromosome 11"/>
</dbReference>
<sequence length="147" mass="16118">MHTRNQNKPPLTPGYNVSQSLSNKSENLDESQLNRRQKIGGGNMVGKANTVRCRLPLLSMNTISGDNGGVPDTASSNGDCDGAGVVLNSREDVAKLLFEKSKLRSKADVQATRLLNLYVTITICLFFFLSNCVYSNFHSFIFVGKDE</sequence>
<keyword evidence="2" id="KW-0812">Transmembrane</keyword>
<evidence type="ECO:0000313" key="4">
    <source>
        <dbReference type="Proteomes" id="UP000639772"/>
    </source>
</evidence>
<organism evidence="3 4">
    <name type="scientific">Vanilla planifolia</name>
    <name type="common">Vanilla</name>
    <dbReference type="NCBI Taxonomy" id="51239"/>
    <lineage>
        <taxon>Eukaryota</taxon>
        <taxon>Viridiplantae</taxon>
        <taxon>Streptophyta</taxon>
        <taxon>Embryophyta</taxon>
        <taxon>Tracheophyta</taxon>
        <taxon>Spermatophyta</taxon>
        <taxon>Magnoliopsida</taxon>
        <taxon>Liliopsida</taxon>
        <taxon>Asparagales</taxon>
        <taxon>Orchidaceae</taxon>
        <taxon>Vanilloideae</taxon>
        <taxon>Vanilleae</taxon>
        <taxon>Vanilla</taxon>
    </lineage>
</organism>
<protein>
    <submittedName>
        <fullName evidence="3">Uncharacterized protein</fullName>
    </submittedName>
</protein>
<evidence type="ECO:0000313" key="3">
    <source>
        <dbReference type="EMBL" id="KAG0462459.1"/>
    </source>
</evidence>